<sequence length="270" mass="31138">MLTSRIGLFVSILTAYRFAISLNPCMVDRDACVPIEDFEVNCTCILTSGEPINATDDVFMFFMGHQFPFYLFKQVISVMNSFYVKMPKLFREKLNLRIPAVHDFEASLDMPETIYKNLRFEENMALFLFNSSSTTAIIRMLINESYIRTGDMQQNSDKWCIEAAHPTEHVTGVYAQTADLLHIVELDGQSVVAVSSVYAEFDVPKVHQTLCNNKCQRFYWNEGILCRQKCTQGLRYDQVAVTGSVKRDFVNFVRASAVQNFRAKYWKYIH</sequence>
<name>A0AAN8EU38_TRICO</name>
<comment type="caution">
    <text evidence="2">The sequence shown here is derived from an EMBL/GenBank/DDBJ whole genome shotgun (WGS) entry which is preliminary data.</text>
</comment>
<evidence type="ECO:0000313" key="3">
    <source>
        <dbReference type="Proteomes" id="UP001331761"/>
    </source>
</evidence>
<proteinExistence type="predicted"/>
<dbReference type="EMBL" id="WIXE01023937">
    <property type="protein sequence ID" value="KAK5966067.1"/>
    <property type="molecule type" value="Genomic_DNA"/>
</dbReference>
<feature type="chain" id="PRO_5042968508" evidence="1">
    <location>
        <begin position="22"/>
        <end position="270"/>
    </location>
</feature>
<dbReference type="AlphaFoldDB" id="A0AAN8EU38"/>
<keyword evidence="1" id="KW-0732">Signal</keyword>
<reference evidence="2 3" key="1">
    <citation type="submission" date="2019-10" db="EMBL/GenBank/DDBJ databases">
        <title>Assembly and Annotation for the nematode Trichostrongylus colubriformis.</title>
        <authorList>
            <person name="Martin J."/>
        </authorList>
    </citation>
    <scope>NUCLEOTIDE SEQUENCE [LARGE SCALE GENOMIC DNA]</scope>
    <source>
        <strain evidence="2">G859</strain>
        <tissue evidence="2">Whole worm</tissue>
    </source>
</reference>
<feature type="signal peptide" evidence="1">
    <location>
        <begin position="1"/>
        <end position="21"/>
    </location>
</feature>
<dbReference type="Proteomes" id="UP001331761">
    <property type="component" value="Unassembled WGS sequence"/>
</dbReference>
<evidence type="ECO:0000313" key="2">
    <source>
        <dbReference type="EMBL" id="KAK5966067.1"/>
    </source>
</evidence>
<organism evidence="2 3">
    <name type="scientific">Trichostrongylus colubriformis</name>
    <name type="common">Black scour worm</name>
    <dbReference type="NCBI Taxonomy" id="6319"/>
    <lineage>
        <taxon>Eukaryota</taxon>
        <taxon>Metazoa</taxon>
        <taxon>Ecdysozoa</taxon>
        <taxon>Nematoda</taxon>
        <taxon>Chromadorea</taxon>
        <taxon>Rhabditida</taxon>
        <taxon>Rhabditina</taxon>
        <taxon>Rhabditomorpha</taxon>
        <taxon>Strongyloidea</taxon>
        <taxon>Trichostrongylidae</taxon>
        <taxon>Trichostrongylus</taxon>
    </lineage>
</organism>
<evidence type="ECO:0000256" key="1">
    <source>
        <dbReference type="SAM" id="SignalP"/>
    </source>
</evidence>
<accession>A0AAN8EU38</accession>
<gene>
    <name evidence="2" type="ORF">GCK32_002576</name>
</gene>
<keyword evidence="3" id="KW-1185">Reference proteome</keyword>
<protein>
    <submittedName>
        <fullName evidence="2">Uncharacterized protein</fullName>
    </submittedName>
</protein>